<protein>
    <submittedName>
        <fullName evidence="1">Uncharacterized protein</fullName>
    </submittedName>
</protein>
<evidence type="ECO:0000313" key="2">
    <source>
        <dbReference type="Proteomes" id="UP000886998"/>
    </source>
</evidence>
<dbReference type="EMBL" id="BMAV01026348">
    <property type="protein sequence ID" value="GFS49621.1"/>
    <property type="molecule type" value="Genomic_DNA"/>
</dbReference>
<keyword evidence="2" id="KW-1185">Reference proteome</keyword>
<accession>A0A8X6MDX2</accession>
<name>A0A8X6MDX2_9ARAC</name>
<dbReference type="AlphaFoldDB" id="A0A8X6MDX2"/>
<organism evidence="1 2">
    <name type="scientific">Trichonephila inaurata madagascariensis</name>
    <dbReference type="NCBI Taxonomy" id="2747483"/>
    <lineage>
        <taxon>Eukaryota</taxon>
        <taxon>Metazoa</taxon>
        <taxon>Ecdysozoa</taxon>
        <taxon>Arthropoda</taxon>
        <taxon>Chelicerata</taxon>
        <taxon>Arachnida</taxon>
        <taxon>Araneae</taxon>
        <taxon>Araneomorphae</taxon>
        <taxon>Entelegynae</taxon>
        <taxon>Araneoidea</taxon>
        <taxon>Nephilidae</taxon>
        <taxon>Trichonephila</taxon>
        <taxon>Trichonephila inaurata</taxon>
    </lineage>
</organism>
<dbReference type="Proteomes" id="UP000886998">
    <property type="component" value="Unassembled WGS sequence"/>
</dbReference>
<reference evidence="1" key="1">
    <citation type="submission" date="2020-08" db="EMBL/GenBank/DDBJ databases">
        <title>Multicomponent nature underlies the extraordinary mechanical properties of spider dragline silk.</title>
        <authorList>
            <person name="Kono N."/>
            <person name="Nakamura H."/>
            <person name="Mori M."/>
            <person name="Yoshida Y."/>
            <person name="Ohtoshi R."/>
            <person name="Malay A.D."/>
            <person name="Moran D.A.P."/>
            <person name="Tomita M."/>
            <person name="Numata K."/>
            <person name="Arakawa K."/>
        </authorList>
    </citation>
    <scope>NUCLEOTIDE SEQUENCE</scope>
</reference>
<evidence type="ECO:0000313" key="1">
    <source>
        <dbReference type="EMBL" id="GFS49621.1"/>
    </source>
</evidence>
<proteinExistence type="predicted"/>
<dbReference type="OrthoDB" id="10275973at2759"/>
<comment type="caution">
    <text evidence="1">The sequence shown here is derived from an EMBL/GenBank/DDBJ whole genome shotgun (WGS) entry which is preliminary data.</text>
</comment>
<sequence>MRRGASIGIQIKFSEIMDPVTNRSAALSESLQIDASPTPRVNALQMEEWYLSRGMGFGMFGHLFIYSESIKLEFFGIA</sequence>
<gene>
    <name evidence="1" type="ORF">TNIN_469231</name>
</gene>